<accession>A0A0F8WEM7</accession>
<protein>
    <submittedName>
        <fullName evidence="2">Uncharacterized protein</fullName>
    </submittedName>
</protein>
<evidence type="ECO:0000313" key="2">
    <source>
        <dbReference type="EMBL" id="KKK54983.1"/>
    </source>
</evidence>
<organism evidence="2">
    <name type="scientific">marine sediment metagenome</name>
    <dbReference type="NCBI Taxonomy" id="412755"/>
    <lineage>
        <taxon>unclassified sequences</taxon>
        <taxon>metagenomes</taxon>
        <taxon>ecological metagenomes</taxon>
    </lineage>
</organism>
<sequence>PVDLPPAGYERNEELLKRVDKLEALVEEKINGAEVHSIDPRSFQIDPAMQHLLDERGRFHVSKADPVYQYTWVYTGQGGQMVWQKKYWGWEVVQGNMLEAKEAQKAEDTTRRIADTLLMRMRLDVYYKLEDALARKRQAIEQGSTNNLMELGQKYAKHGIKVHTDGDGQFASRRGPNVLSTLESRAASGFGVHREASKQVGQMAKDGTLPGVTHPNHRKG</sequence>
<reference evidence="2" key="1">
    <citation type="journal article" date="2015" name="Nature">
        <title>Complex archaea that bridge the gap between prokaryotes and eukaryotes.</title>
        <authorList>
            <person name="Spang A."/>
            <person name="Saw J.H."/>
            <person name="Jorgensen S.L."/>
            <person name="Zaremba-Niedzwiedzka K."/>
            <person name="Martijn J."/>
            <person name="Lind A.E."/>
            <person name="van Eijk R."/>
            <person name="Schleper C."/>
            <person name="Guy L."/>
            <person name="Ettema T.J."/>
        </authorList>
    </citation>
    <scope>NUCLEOTIDE SEQUENCE</scope>
</reference>
<dbReference type="EMBL" id="LAZR01065714">
    <property type="protein sequence ID" value="KKK54983.1"/>
    <property type="molecule type" value="Genomic_DNA"/>
</dbReference>
<proteinExistence type="predicted"/>
<comment type="caution">
    <text evidence="2">The sequence shown here is derived from an EMBL/GenBank/DDBJ whole genome shotgun (WGS) entry which is preliminary data.</text>
</comment>
<evidence type="ECO:0000256" key="1">
    <source>
        <dbReference type="SAM" id="MobiDB-lite"/>
    </source>
</evidence>
<gene>
    <name evidence="2" type="ORF">LCGC14_3079180</name>
</gene>
<name>A0A0F8WEM7_9ZZZZ</name>
<feature type="non-terminal residue" evidence="2">
    <location>
        <position position="1"/>
    </location>
</feature>
<dbReference type="AlphaFoldDB" id="A0A0F8WEM7"/>
<feature type="region of interest" description="Disordered" evidence="1">
    <location>
        <begin position="197"/>
        <end position="220"/>
    </location>
</feature>